<dbReference type="OrthoDB" id="10386792at2759"/>
<accession>A0A427YDS9</accession>
<feature type="transmembrane region" description="Helical" evidence="1">
    <location>
        <begin position="123"/>
        <end position="156"/>
    </location>
</feature>
<gene>
    <name evidence="2" type="ORF">EHS25_002433</name>
</gene>
<keyword evidence="1" id="KW-0812">Transmembrane</keyword>
<comment type="caution">
    <text evidence="2">The sequence shown here is derived from an EMBL/GenBank/DDBJ whole genome shotgun (WGS) entry which is preliminary data.</text>
</comment>
<proteinExistence type="predicted"/>
<evidence type="ECO:0000256" key="1">
    <source>
        <dbReference type="SAM" id="Phobius"/>
    </source>
</evidence>
<dbReference type="Proteomes" id="UP000279259">
    <property type="component" value="Unassembled WGS sequence"/>
</dbReference>
<evidence type="ECO:0000313" key="3">
    <source>
        <dbReference type="Proteomes" id="UP000279259"/>
    </source>
</evidence>
<organism evidence="2 3">
    <name type="scientific">Saitozyma podzolica</name>
    <dbReference type="NCBI Taxonomy" id="1890683"/>
    <lineage>
        <taxon>Eukaryota</taxon>
        <taxon>Fungi</taxon>
        <taxon>Dikarya</taxon>
        <taxon>Basidiomycota</taxon>
        <taxon>Agaricomycotina</taxon>
        <taxon>Tremellomycetes</taxon>
        <taxon>Tremellales</taxon>
        <taxon>Trimorphomycetaceae</taxon>
        <taxon>Saitozyma</taxon>
    </lineage>
</organism>
<sequence>MFDAKFDTKVVTKILTDIVRTAIAATEVLISVLDETEAGITIFFHLDSTTILRLVLEITKDGVQAVWYTFEIPVIIFIILAIIKRCACAVVYLQLERPLVRQLLLGLPMLLATGLRFGNTLQAATLSAVVVGTGLLVAAAAGFDALVAIICLAAVVSSAREHAAVLEVCLVLGVSSLAWNFGTTIGALAPPQMEWVHRVAPVVLAAIPGGIQTLLGLGYNLASWYLHDHFDGDIAAILFEVDDAHFDTGSLSVKLYAYDASNVTGTIGFIDRPGNYHDPYADPLVPWRYPNHSVPAPTATLRPRLSVKQEDFAPGYLHFNSDETIRCEISGSAWSTRGGTNPSVYVYIIGEVQGSGSPHQAGPRRFTSGSLPPRDKVIEVMYRPPPK</sequence>
<protein>
    <submittedName>
        <fullName evidence="2">Uncharacterized protein</fullName>
    </submittedName>
</protein>
<evidence type="ECO:0000313" key="2">
    <source>
        <dbReference type="EMBL" id="RSH89321.1"/>
    </source>
</evidence>
<dbReference type="EMBL" id="RSCD01000014">
    <property type="protein sequence ID" value="RSH89321.1"/>
    <property type="molecule type" value="Genomic_DNA"/>
</dbReference>
<feature type="transmembrane region" description="Helical" evidence="1">
    <location>
        <begin position="163"/>
        <end position="182"/>
    </location>
</feature>
<keyword evidence="1" id="KW-0472">Membrane</keyword>
<keyword evidence="1" id="KW-1133">Transmembrane helix</keyword>
<reference evidence="2 3" key="1">
    <citation type="submission" date="2018-11" db="EMBL/GenBank/DDBJ databases">
        <title>Genome sequence of Saitozyma podzolica DSM 27192.</title>
        <authorList>
            <person name="Aliyu H."/>
            <person name="Gorte O."/>
            <person name="Ochsenreither K."/>
        </authorList>
    </citation>
    <scope>NUCLEOTIDE SEQUENCE [LARGE SCALE GENOMIC DNA]</scope>
    <source>
        <strain evidence="2 3">DSM 27192</strain>
    </source>
</reference>
<feature type="transmembrane region" description="Helical" evidence="1">
    <location>
        <begin position="99"/>
        <end position="117"/>
    </location>
</feature>
<feature type="transmembrane region" description="Helical" evidence="1">
    <location>
        <begin position="202"/>
        <end position="222"/>
    </location>
</feature>
<name>A0A427YDS9_9TREE</name>
<keyword evidence="3" id="KW-1185">Reference proteome</keyword>
<dbReference type="AlphaFoldDB" id="A0A427YDS9"/>
<feature type="transmembrane region" description="Helical" evidence="1">
    <location>
        <begin position="65"/>
        <end position="87"/>
    </location>
</feature>